<feature type="domain" description="Aldehyde dehydrogenase" evidence="10">
    <location>
        <begin position="15"/>
        <end position="472"/>
    </location>
</feature>
<evidence type="ECO:0000256" key="8">
    <source>
        <dbReference type="PROSITE-ProRule" id="PRU10007"/>
    </source>
</evidence>
<dbReference type="InterPro" id="IPR015590">
    <property type="entry name" value="Aldehyde_DH_dom"/>
</dbReference>
<evidence type="ECO:0000256" key="1">
    <source>
        <dbReference type="ARBA" id="ARBA00009986"/>
    </source>
</evidence>
<dbReference type="EMBL" id="FQUH01000010">
    <property type="protein sequence ID" value="SHF43899.1"/>
    <property type="molecule type" value="Genomic_DNA"/>
</dbReference>
<dbReference type="InterPro" id="IPR011264">
    <property type="entry name" value="BADH"/>
</dbReference>
<keyword evidence="6" id="KW-0558">Oxidation</keyword>
<comment type="similarity">
    <text evidence="1 9">Belongs to the aldehyde dehydrogenase family.</text>
</comment>
<dbReference type="FunFam" id="3.40.605.10:FF:000007">
    <property type="entry name" value="NAD/NADP-dependent betaine aldehyde dehydrogenase"/>
    <property type="match status" value="1"/>
</dbReference>
<accession>A0A1M5BN05</accession>
<dbReference type="GO" id="GO:0008802">
    <property type="term" value="F:betaine-aldehyde dehydrogenase (NAD+) activity"/>
    <property type="evidence" value="ECO:0007669"/>
    <property type="project" value="UniProtKB-UniRule"/>
</dbReference>
<dbReference type="PROSITE" id="PS00070">
    <property type="entry name" value="ALDEHYDE_DEHYDR_CYS"/>
    <property type="match status" value="1"/>
</dbReference>
<dbReference type="Gene3D" id="3.40.309.10">
    <property type="entry name" value="Aldehyde Dehydrogenase, Chain A, domain 2"/>
    <property type="match status" value="1"/>
</dbReference>
<dbReference type="PROSITE" id="PS00687">
    <property type="entry name" value="ALDEHYDE_DEHYDR_GLU"/>
    <property type="match status" value="1"/>
</dbReference>
<dbReference type="FunFam" id="3.40.309.10:FF:000012">
    <property type="entry name" value="Betaine aldehyde dehydrogenase"/>
    <property type="match status" value="1"/>
</dbReference>
<keyword evidence="2" id="KW-0479">Metal-binding</keyword>
<dbReference type="GO" id="GO:0046872">
    <property type="term" value="F:metal ion binding"/>
    <property type="evidence" value="ECO:0007669"/>
    <property type="project" value="UniProtKB-KW"/>
</dbReference>
<evidence type="ECO:0000256" key="9">
    <source>
        <dbReference type="RuleBase" id="RU003345"/>
    </source>
</evidence>
<evidence type="ECO:0000256" key="3">
    <source>
        <dbReference type="ARBA" id="ARBA00022958"/>
    </source>
</evidence>
<dbReference type="Proteomes" id="UP000184159">
    <property type="component" value="Unassembled WGS sequence"/>
</dbReference>
<dbReference type="InterPro" id="IPR016163">
    <property type="entry name" value="Ald_DH_C"/>
</dbReference>
<evidence type="ECO:0000313" key="11">
    <source>
        <dbReference type="EMBL" id="SHF43899.1"/>
    </source>
</evidence>
<organism evidence="11 12">
    <name type="scientific">Vibrio gazogenes DSM 21264 = NBRC 103151</name>
    <dbReference type="NCBI Taxonomy" id="1123492"/>
    <lineage>
        <taxon>Bacteria</taxon>
        <taxon>Pseudomonadati</taxon>
        <taxon>Pseudomonadota</taxon>
        <taxon>Gammaproteobacteria</taxon>
        <taxon>Vibrionales</taxon>
        <taxon>Vibrionaceae</taxon>
        <taxon>Vibrio</taxon>
    </lineage>
</organism>
<proteinExistence type="inferred from homology"/>
<evidence type="ECO:0000313" key="12">
    <source>
        <dbReference type="Proteomes" id="UP000184159"/>
    </source>
</evidence>
<dbReference type="InterPro" id="IPR016160">
    <property type="entry name" value="Ald_DH_CS_CYS"/>
</dbReference>
<name>A0A1M5BN05_VIBGA</name>
<dbReference type="PANTHER" id="PTHR11699">
    <property type="entry name" value="ALDEHYDE DEHYDROGENASE-RELATED"/>
    <property type="match status" value="1"/>
</dbReference>
<dbReference type="NCBIfam" id="NF009725">
    <property type="entry name" value="PRK13252.1"/>
    <property type="match status" value="1"/>
</dbReference>
<dbReference type="CDD" id="cd07090">
    <property type="entry name" value="ALDH_F9_TMBADH"/>
    <property type="match status" value="1"/>
</dbReference>
<protein>
    <recommendedName>
        <fullName evidence="7">Betaine-aldehyde dehydrogenase</fullName>
        <ecNumber evidence="7">1.2.1.8</ecNumber>
    </recommendedName>
</protein>
<gene>
    <name evidence="11" type="ORF">SAMN02745781_02262</name>
</gene>
<dbReference type="RefSeq" id="WP_072959266.1">
    <property type="nucleotide sequence ID" value="NZ_FQUH01000010.1"/>
</dbReference>
<dbReference type="SUPFAM" id="SSF53720">
    <property type="entry name" value="ALDH-like"/>
    <property type="match status" value="1"/>
</dbReference>
<feature type="active site" evidence="8">
    <location>
        <position position="245"/>
    </location>
</feature>
<dbReference type="NCBIfam" id="TIGR01804">
    <property type="entry name" value="BADH"/>
    <property type="match status" value="1"/>
</dbReference>
<keyword evidence="12" id="KW-1185">Reference proteome</keyword>
<keyword evidence="3" id="KW-0630">Potassium</keyword>
<evidence type="ECO:0000256" key="7">
    <source>
        <dbReference type="NCBIfam" id="TIGR01804"/>
    </source>
</evidence>
<dbReference type="GO" id="GO:0019285">
    <property type="term" value="P:glycine betaine biosynthetic process from choline"/>
    <property type="evidence" value="ECO:0007669"/>
    <property type="project" value="InterPro"/>
</dbReference>
<dbReference type="InterPro" id="IPR016161">
    <property type="entry name" value="Ald_DH/histidinol_DH"/>
</dbReference>
<evidence type="ECO:0000256" key="5">
    <source>
        <dbReference type="ARBA" id="ARBA00023027"/>
    </source>
</evidence>
<dbReference type="AlphaFoldDB" id="A0A1M5BN05"/>
<dbReference type="EC" id="1.2.1.8" evidence="7"/>
<dbReference type="Gene3D" id="3.40.605.10">
    <property type="entry name" value="Aldehyde Dehydrogenase, Chain A, domain 1"/>
    <property type="match status" value="1"/>
</dbReference>
<sequence>MKSLYIHGKRCNATSGKTFTSYNPATGEVLAELGQASAQDIEAAVTSAKQGFARWSAMTAIERSRILLKAVRLLREKNDALAKLEVLDTGKPLQEAIEVDIVTGADVIEYYAGLAPTLVGTQQPLTHHQFFYTRQEPLGICAGIGAWNYPIQIAMWKSAPALAAGNAMIFKPSEETPLTALELAEIYTEAGVPDGVFNIVQGDGQVGEQLTSHPDIAKVSFTGEVETGKKVMANSARTLKSVTMELGGKSPLLIFDDAPLTQAVSAAMVANFYTQGEVCTNGTRVFVHESIYADFLQQLKARTEQLIIGDPMDMATQVGALISKKHCRQVMAAIHEAHDGGAKLLTGGIQLTENGLDKGNFVAPTVFYDCDETMALVQHEIFGPVMAVMKFSDEADVIQRANDSAYGLAAGVFTRDISRAHSIIHQLQAGICWINTWGNSPAEMPVGGYKNSGIGRENGLETLTHYTQTKSVFVELGNFESPYPYQDSTDETAI</sequence>
<evidence type="ECO:0000256" key="4">
    <source>
        <dbReference type="ARBA" id="ARBA00023002"/>
    </source>
</evidence>
<keyword evidence="5" id="KW-0520">NAD</keyword>
<evidence type="ECO:0000256" key="2">
    <source>
        <dbReference type="ARBA" id="ARBA00022723"/>
    </source>
</evidence>
<reference evidence="12" key="1">
    <citation type="submission" date="2016-11" db="EMBL/GenBank/DDBJ databases">
        <authorList>
            <person name="Varghese N."/>
            <person name="Submissions S."/>
        </authorList>
    </citation>
    <scope>NUCLEOTIDE SEQUENCE [LARGE SCALE GENOMIC DNA]</scope>
    <source>
        <strain evidence="12">DSM 21264</strain>
    </source>
</reference>
<evidence type="ECO:0000259" key="10">
    <source>
        <dbReference type="Pfam" id="PF00171"/>
    </source>
</evidence>
<evidence type="ECO:0000256" key="6">
    <source>
        <dbReference type="ARBA" id="ARBA00023097"/>
    </source>
</evidence>
<keyword evidence="4 9" id="KW-0560">Oxidoreductase</keyword>
<dbReference type="Pfam" id="PF00171">
    <property type="entry name" value="Aldedh"/>
    <property type="match status" value="1"/>
</dbReference>
<dbReference type="InterPro" id="IPR029510">
    <property type="entry name" value="Ald_DH_CS_GLU"/>
</dbReference>
<dbReference type="InterPro" id="IPR016162">
    <property type="entry name" value="Ald_DH_N"/>
</dbReference>